<keyword evidence="3" id="KW-1185">Reference proteome</keyword>
<protein>
    <submittedName>
        <fullName evidence="2">Acetyltransferase</fullName>
    </submittedName>
</protein>
<accession>A0A6I6D2L8</accession>
<name>A0A6I6D2L8_9GAMM</name>
<reference evidence="2 3" key="1">
    <citation type="submission" date="2019-11" db="EMBL/GenBank/DDBJ databases">
        <authorList>
            <person name="Zhang J."/>
            <person name="Sun C."/>
        </authorList>
    </citation>
    <scope>NUCLEOTIDE SEQUENCE [LARGE SCALE GENOMIC DNA]</scope>
    <source>
        <strain evidence="3">sp2</strain>
    </source>
</reference>
<keyword evidence="2" id="KW-0808">Transferase</keyword>
<dbReference type="Proteomes" id="UP000427716">
    <property type="component" value="Chromosome"/>
</dbReference>
<proteinExistence type="predicted"/>
<evidence type="ECO:0000256" key="1">
    <source>
        <dbReference type="SAM" id="MobiDB-lite"/>
    </source>
</evidence>
<gene>
    <name evidence="2" type="ORF">GM160_09760</name>
</gene>
<feature type="compositionally biased region" description="Acidic residues" evidence="1">
    <location>
        <begin position="37"/>
        <end position="50"/>
    </location>
</feature>
<dbReference type="EMBL" id="CP046415">
    <property type="protein sequence ID" value="QGT79148.1"/>
    <property type="molecule type" value="Genomic_DNA"/>
</dbReference>
<evidence type="ECO:0000313" key="2">
    <source>
        <dbReference type="EMBL" id="QGT79148.1"/>
    </source>
</evidence>
<dbReference type="KEGG" id="ghl:GM160_09760"/>
<evidence type="ECO:0000313" key="3">
    <source>
        <dbReference type="Proteomes" id="UP000427716"/>
    </source>
</evidence>
<feature type="region of interest" description="Disordered" evidence="1">
    <location>
        <begin position="32"/>
        <end position="51"/>
    </location>
</feature>
<organism evidence="2 3">
    <name type="scientific">Guyparkeria halophila</name>
    <dbReference type="NCBI Taxonomy" id="47960"/>
    <lineage>
        <taxon>Bacteria</taxon>
        <taxon>Pseudomonadati</taxon>
        <taxon>Pseudomonadota</taxon>
        <taxon>Gammaproteobacteria</taxon>
        <taxon>Chromatiales</taxon>
        <taxon>Thioalkalibacteraceae</taxon>
        <taxon>Guyparkeria</taxon>
    </lineage>
</organism>
<dbReference type="GO" id="GO:0016740">
    <property type="term" value="F:transferase activity"/>
    <property type="evidence" value="ECO:0007669"/>
    <property type="project" value="UniProtKB-KW"/>
</dbReference>
<dbReference type="AlphaFoldDB" id="A0A6I6D2L8"/>
<dbReference type="RefSeq" id="WP_136866534.1">
    <property type="nucleotide sequence ID" value="NZ_CP046415.1"/>
</dbReference>
<sequence length="69" mass="8146">MFLKRKDNDDMIEIIDLETLADPALPSVMGRQHAGEEMQDEESFEKEDLEFPSGEPLPRCWLDLHWRED</sequence>